<feature type="transmembrane region" description="Helical" evidence="1">
    <location>
        <begin position="98"/>
        <end position="122"/>
    </location>
</feature>
<keyword evidence="1" id="KW-1133">Transmembrane helix</keyword>
<name>X1D3P2_9ZZZZ</name>
<feature type="non-terminal residue" evidence="3">
    <location>
        <position position="1"/>
    </location>
</feature>
<gene>
    <name evidence="3" type="ORF">S01H4_47501</name>
</gene>
<feature type="transmembrane region" description="Helical" evidence="1">
    <location>
        <begin position="69"/>
        <end position="91"/>
    </location>
</feature>
<accession>X1D3P2</accession>
<feature type="domain" description="Peptidase M28" evidence="2">
    <location>
        <begin position="127"/>
        <end position="266"/>
    </location>
</feature>
<dbReference type="Pfam" id="PF04389">
    <property type="entry name" value="Peptidase_M28"/>
    <property type="match status" value="1"/>
</dbReference>
<evidence type="ECO:0000259" key="2">
    <source>
        <dbReference type="Pfam" id="PF04389"/>
    </source>
</evidence>
<reference evidence="3" key="1">
    <citation type="journal article" date="2014" name="Front. Microbiol.">
        <title>High frequency of phylogenetically diverse reductive dehalogenase-homologous genes in deep subseafloor sedimentary metagenomes.</title>
        <authorList>
            <person name="Kawai M."/>
            <person name="Futagami T."/>
            <person name="Toyoda A."/>
            <person name="Takaki Y."/>
            <person name="Nishi S."/>
            <person name="Hori S."/>
            <person name="Arai W."/>
            <person name="Tsubouchi T."/>
            <person name="Morono Y."/>
            <person name="Uchiyama I."/>
            <person name="Ito T."/>
            <person name="Fujiyama A."/>
            <person name="Inagaki F."/>
            <person name="Takami H."/>
        </authorList>
    </citation>
    <scope>NUCLEOTIDE SEQUENCE</scope>
    <source>
        <strain evidence="3">Expedition CK06-06</strain>
    </source>
</reference>
<keyword evidence="1" id="KW-0472">Membrane</keyword>
<keyword evidence="1" id="KW-0812">Transmembrane</keyword>
<dbReference type="InterPro" id="IPR007484">
    <property type="entry name" value="Peptidase_M28"/>
</dbReference>
<dbReference type="SUPFAM" id="SSF53187">
    <property type="entry name" value="Zn-dependent exopeptidases"/>
    <property type="match status" value="1"/>
</dbReference>
<dbReference type="Gene3D" id="3.40.630.10">
    <property type="entry name" value="Zn peptidases"/>
    <property type="match status" value="1"/>
</dbReference>
<protein>
    <recommendedName>
        <fullName evidence="2">Peptidase M28 domain-containing protein</fullName>
    </recommendedName>
</protein>
<feature type="non-terminal residue" evidence="3">
    <location>
        <position position="277"/>
    </location>
</feature>
<evidence type="ECO:0000256" key="1">
    <source>
        <dbReference type="SAM" id="Phobius"/>
    </source>
</evidence>
<evidence type="ECO:0000313" key="3">
    <source>
        <dbReference type="EMBL" id="GAG99737.1"/>
    </source>
</evidence>
<dbReference type="AlphaFoldDB" id="X1D3P2"/>
<proteinExistence type="predicted"/>
<sequence length="277" mass="31147">IIISVSYFILEVMKYHETYDFLFPKRKSNNIMGTINPSSDIKHTIIFSAHHDSAFEFNTFYYLKRFGQIIINVGYLGVGIIFIAIILKIILQIFTIELTILFLSFGYFFLIFIPIILVYMFFHTYHPVLGAFDNLSGVVVVLGIGKFLSENKNNPEFFPKNTKVYLISFAGEEAGLRGAKRYISTHIDKLKEEKTIVVNMDGISKKDIVIIHDRETGIGAKHDPKIYQPLFEIAKKINPLAKISPLPFGATDGGAFSKKGISAASIGGLNLKDELPP</sequence>
<comment type="caution">
    <text evidence="3">The sequence shown here is derived from an EMBL/GenBank/DDBJ whole genome shotgun (WGS) entry which is preliminary data.</text>
</comment>
<dbReference type="EMBL" id="BART01026674">
    <property type="protein sequence ID" value="GAG99737.1"/>
    <property type="molecule type" value="Genomic_DNA"/>
</dbReference>
<organism evidence="3">
    <name type="scientific">marine sediment metagenome</name>
    <dbReference type="NCBI Taxonomy" id="412755"/>
    <lineage>
        <taxon>unclassified sequences</taxon>
        <taxon>metagenomes</taxon>
        <taxon>ecological metagenomes</taxon>
    </lineage>
</organism>